<dbReference type="Proteomes" id="UP000533598">
    <property type="component" value="Unassembled WGS sequence"/>
</dbReference>
<proteinExistence type="predicted"/>
<sequence>MTEQHWVYLVDPDWRGGPDGGEPPATAVTGGWLVEADGRIGAFHPNPDYLPAGPDSPTDPVDAALRRLDEGLLDAEAFFAVLRTGILGLAVDQSEEPVVAPAPDDVPSLLITTAPAHRPRVGAAGWRAVSLTELALLLTEYQVDLLINPGAPASLRLHGAAVVRAAG</sequence>
<evidence type="ECO:0008006" key="3">
    <source>
        <dbReference type="Google" id="ProtNLM"/>
    </source>
</evidence>
<evidence type="ECO:0000313" key="1">
    <source>
        <dbReference type="EMBL" id="MBB4679863.1"/>
    </source>
</evidence>
<evidence type="ECO:0000313" key="2">
    <source>
        <dbReference type="Proteomes" id="UP000533598"/>
    </source>
</evidence>
<dbReference type="EMBL" id="JACHMH010000001">
    <property type="protein sequence ID" value="MBB4679863.1"/>
    <property type="molecule type" value="Genomic_DNA"/>
</dbReference>
<protein>
    <recommendedName>
        <fullName evidence="3">Type VII secretion system-associated protein</fullName>
    </recommendedName>
</protein>
<dbReference type="InterPro" id="IPR047659">
    <property type="entry name" value="T7SS_assoc"/>
</dbReference>
<dbReference type="RefSeq" id="WP_185005563.1">
    <property type="nucleotide sequence ID" value="NZ_BAAAUI010000043.1"/>
</dbReference>
<dbReference type="AlphaFoldDB" id="A0A7W7CHK6"/>
<gene>
    <name evidence="1" type="ORF">HNR67_005981</name>
</gene>
<comment type="caution">
    <text evidence="1">The sequence shown here is derived from an EMBL/GenBank/DDBJ whole genome shotgun (WGS) entry which is preliminary data.</text>
</comment>
<name>A0A7W7CHK6_9PSEU</name>
<keyword evidence="2" id="KW-1185">Reference proteome</keyword>
<accession>A0A7W7CHK6</accession>
<organism evidence="1 2">
    <name type="scientific">Crossiella cryophila</name>
    <dbReference type="NCBI Taxonomy" id="43355"/>
    <lineage>
        <taxon>Bacteria</taxon>
        <taxon>Bacillati</taxon>
        <taxon>Actinomycetota</taxon>
        <taxon>Actinomycetes</taxon>
        <taxon>Pseudonocardiales</taxon>
        <taxon>Pseudonocardiaceae</taxon>
        <taxon>Crossiella</taxon>
    </lineage>
</organism>
<dbReference type="NCBIfam" id="NF033532">
    <property type="entry name" value="lone7para_assoc"/>
    <property type="match status" value="1"/>
</dbReference>
<reference evidence="1 2" key="1">
    <citation type="submission" date="2020-08" db="EMBL/GenBank/DDBJ databases">
        <title>Sequencing the genomes of 1000 actinobacteria strains.</title>
        <authorList>
            <person name="Klenk H.-P."/>
        </authorList>
    </citation>
    <scope>NUCLEOTIDE SEQUENCE [LARGE SCALE GENOMIC DNA]</scope>
    <source>
        <strain evidence="1 2">DSM 44230</strain>
    </source>
</reference>